<dbReference type="EMBL" id="FNSL01000001">
    <property type="protein sequence ID" value="SEB43785.1"/>
    <property type="molecule type" value="Genomic_DNA"/>
</dbReference>
<proteinExistence type="predicted"/>
<organism evidence="1 2">
    <name type="scientific">Nitratireductor aquibiodomus</name>
    <dbReference type="NCBI Taxonomy" id="204799"/>
    <lineage>
        <taxon>Bacteria</taxon>
        <taxon>Pseudomonadati</taxon>
        <taxon>Pseudomonadota</taxon>
        <taxon>Alphaproteobacteria</taxon>
        <taxon>Hyphomicrobiales</taxon>
        <taxon>Phyllobacteriaceae</taxon>
        <taxon>Nitratireductor</taxon>
    </lineage>
</organism>
<dbReference type="AlphaFoldDB" id="A0A1H4JCH2"/>
<gene>
    <name evidence="1" type="ORF">SAMN05216452_1226</name>
</gene>
<keyword evidence="2" id="KW-1185">Reference proteome</keyword>
<protein>
    <submittedName>
        <fullName evidence="1">Uncharacterized protein</fullName>
    </submittedName>
</protein>
<name>A0A1H4JCH2_9HYPH</name>
<accession>A0A1H4JCH2</accession>
<dbReference type="Proteomes" id="UP000199064">
    <property type="component" value="Unassembled WGS sequence"/>
</dbReference>
<evidence type="ECO:0000313" key="2">
    <source>
        <dbReference type="Proteomes" id="UP000199064"/>
    </source>
</evidence>
<dbReference type="RefSeq" id="WP_244509002.1">
    <property type="nucleotide sequence ID" value="NZ_FNSL01000001.1"/>
</dbReference>
<sequence>MSVLYLHSTYEEPAQAVRDAATRGEVSIVRQNELTPGILLAHKGLITGNQLDQNTMMTMRDTLTAFLDAGGRWFFNGHMVRPLIDGLSQYRPICQPKRADLDLISVNRHPLFDGIDLEKLETNKGVAGFYGRGCNPPPPGAVVINGLGSTHVPVDWVWSRPEGGRVFSHSGNDLGSMGREWGLSPQLARRIIDWAGGGTCLSTPVFAAKASQAETKLAPAETYSGMKSSRSRKRRLIAPSSGTYYHIHSLESPRYEDTFDVVCAPEMLADELRPSDALWVPCRTPAHRMIEQRDVVLRHLEAGGTVVALGESRSDLWMPGIEFTSVPTNWWWWLEPGADLGVSIIAPDHALLAGMGRKDLAWHLHGWFRPPEGAHVLATDREDRAILYEDTVTTPGRMIVSSLDPFFHHGSHFMPATTRFLDRFIPNLKDYLNA</sequence>
<reference evidence="2" key="1">
    <citation type="submission" date="2016-10" db="EMBL/GenBank/DDBJ databases">
        <authorList>
            <person name="Varghese N."/>
            <person name="Submissions S."/>
        </authorList>
    </citation>
    <scope>NUCLEOTIDE SEQUENCE [LARGE SCALE GENOMIC DNA]</scope>
    <source>
        <strain evidence="2">ES.061</strain>
    </source>
</reference>
<evidence type="ECO:0000313" key="1">
    <source>
        <dbReference type="EMBL" id="SEB43785.1"/>
    </source>
</evidence>